<accession>A0A9Y1FQ05</accession>
<dbReference type="Proteomes" id="UP001200513">
    <property type="component" value="Chromosome"/>
</dbReference>
<protein>
    <submittedName>
        <fullName evidence="1">Uncharacterized protein</fullName>
    </submittedName>
</protein>
<reference evidence="1" key="1">
    <citation type="journal article" date="2022" name="Nat. Microbiol.">
        <title>Unique mobile elements and scalable gene flow at the prokaryote-eukaryote boundary revealed by circularized Asgard archaea genomes.</title>
        <authorList>
            <person name="Wu F."/>
            <person name="Speth D.R."/>
            <person name="Philosof A."/>
            <person name="Cremiere A."/>
            <person name="Narayanan A."/>
            <person name="Barco R.A."/>
            <person name="Connon S.A."/>
            <person name="Amend J.P."/>
            <person name="Antoshechkin I.A."/>
            <person name="Orphan V.J."/>
        </authorList>
    </citation>
    <scope>NUCLEOTIDE SEQUENCE</scope>
    <source>
        <strain evidence="1">PR6</strain>
    </source>
</reference>
<evidence type="ECO:0000313" key="1">
    <source>
        <dbReference type="EMBL" id="UJG44860.1"/>
    </source>
</evidence>
<organism evidence="1">
    <name type="scientific">Candidatus Heimdallarchaeum endolithica</name>
    <dbReference type="NCBI Taxonomy" id="2876572"/>
    <lineage>
        <taxon>Archaea</taxon>
        <taxon>Promethearchaeati</taxon>
        <taxon>Candidatus Heimdallarchaeota</taxon>
        <taxon>Candidatus Heimdallarchaeia (ex Rinke et al. 2021) (nom. nud.)</taxon>
        <taxon>Candidatus Heimdallarchaeales</taxon>
        <taxon>Candidatus Heimdallarchaeaceae</taxon>
        <taxon>Candidatus Heimdallarchaeum</taxon>
    </lineage>
</organism>
<sequence length="61" mass="7322">MMEKEIKKLGPMSQKIIKFVKNTKEVTIGIILQYFNRWPREEIISLVFALVEDHYLLTKRI</sequence>
<dbReference type="EMBL" id="CP084167">
    <property type="protein sequence ID" value="UJG44860.1"/>
    <property type="molecule type" value="Genomic_DNA"/>
</dbReference>
<dbReference type="AlphaFoldDB" id="A0A9Y1FQ05"/>
<proteinExistence type="predicted"/>
<gene>
    <name evidence="1" type="ORF">K9W46_06665</name>
</gene>
<name>A0A9Y1FQ05_9ARCH</name>